<accession>A0A8R1HZR4</accession>
<dbReference type="AlphaFoldDB" id="A0A8R1HZR4"/>
<keyword evidence="2" id="KW-1185">Reference proteome</keyword>
<evidence type="ECO:0000313" key="1">
    <source>
        <dbReference type="EnsemblMetazoa" id="CJA11705.1"/>
    </source>
</evidence>
<organism evidence="1 2">
    <name type="scientific">Caenorhabditis japonica</name>
    <dbReference type="NCBI Taxonomy" id="281687"/>
    <lineage>
        <taxon>Eukaryota</taxon>
        <taxon>Metazoa</taxon>
        <taxon>Ecdysozoa</taxon>
        <taxon>Nematoda</taxon>
        <taxon>Chromadorea</taxon>
        <taxon>Rhabditida</taxon>
        <taxon>Rhabditina</taxon>
        <taxon>Rhabditomorpha</taxon>
        <taxon>Rhabditoidea</taxon>
        <taxon>Rhabditidae</taxon>
        <taxon>Peloderinae</taxon>
        <taxon>Caenorhabditis</taxon>
    </lineage>
</organism>
<sequence>MTAEVMEITRRNFGELDQKERRVLFRRSQSEPVNFGSEGVSMTSRTEPEWHLTVDSISLQSSFVDYQYRRKERLRKQKEMKKSEISISSDVTDLEDMDATPNFEDTGHFSSDIIIPSALSLSDNEDGEIFSNSSNDITSSQAKEISYEEEMRLFMEKNGHLVVNVFADPFDSDEKKSRTEQWVQKSTENLADDGENNHQQKDLLEFGEVCDENDNQKLCHKNQKPSIVHQSTDDSLLSSNVTVSSLKKSTYQINLKEAIDAKSEIDLTEVDR</sequence>
<proteinExistence type="predicted"/>
<evidence type="ECO:0000313" key="2">
    <source>
        <dbReference type="Proteomes" id="UP000005237"/>
    </source>
</evidence>
<protein>
    <submittedName>
        <fullName evidence="1">Uncharacterized protein</fullName>
    </submittedName>
</protein>
<name>A0A8R1HZR4_CAEJA</name>
<dbReference type="EnsemblMetazoa" id="CJA11705.1">
    <property type="protein sequence ID" value="CJA11705.1"/>
    <property type="gene ID" value="WBGene00130909"/>
</dbReference>
<dbReference type="Proteomes" id="UP000005237">
    <property type="component" value="Unassembled WGS sequence"/>
</dbReference>
<reference evidence="1" key="2">
    <citation type="submission" date="2022-06" db="UniProtKB">
        <authorList>
            <consortium name="EnsemblMetazoa"/>
        </authorList>
    </citation>
    <scope>IDENTIFICATION</scope>
    <source>
        <strain evidence="1">DF5081</strain>
    </source>
</reference>
<reference evidence="2" key="1">
    <citation type="submission" date="2010-08" db="EMBL/GenBank/DDBJ databases">
        <authorList>
            <consortium name="Caenorhabditis japonica Sequencing Consortium"/>
            <person name="Wilson R.K."/>
        </authorList>
    </citation>
    <scope>NUCLEOTIDE SEQUENCE [LARGE SCALE GENOMIC DNA]</scope>
    <source>
        <strain evidence="2">DF5081</strain>
    </source>
</reference>